<comment type="caution">
    <text evidence="1">The sequence shown here is derived from an EMBL/GenBank/DDBJ whole genome shotgun (WGS) entry which is preliminary data.</text>
</comment>
<organism evidence="1 2">
    <name type="scientific">Mucilaginibacter pankratovii</name>
    <dbReference type="NCBI Taxonomy" id="2772110"/>
    <lineage>
        <taxon>Bacteria</taxon>
        <taxon>Pseudomonadati</taxon>
        <taxon>Bacteroidota</taxon>
        <taxon>Sphingobacteriia</taxon>
        <taxon>Sphingobacteriales</taxon>
        <taxon>Sphingobacteriaceae</taxon>
        <taxon>Mucilaginibacter</taxon>
    </lineage>
</organism>
<reference evidence="1 2" key="1">
    <citation type="submission" date="2020-09" db="EMBL/GenBank/DDBJ databases">
        <title>Novel species of Mucilaginibacter isolated from a glacier on the Tibetan Plateau.</title>
        <authorList>
            <person name="Liu Q."/>
            <person name="Xin Y.-H."/>
        </authorList>
    </citation>
    <scope>NUCLEOTIDE SEQUENCE [LARGE SCALE GENOMIC DNA]</scope>
    <source>
        <strain evidence="1 2">ZT4R22</strain>
    </source>
</reference>
<evidence type="ECO:0000313" key="1">
    <source>
        <dbReference type="EMBL" id="MBD1362981.1"/>
    </source>
</evidence>
<evidence type="ECO:0000313" key="2">
    <source>
        <dbReference type="Proteomes" id="UP000606600"/>
    </source>
</evidence>
<sequence length="572" mass="66607">MNTSASKLESITALLMEKCAPYETTYFLTYLGSLLLALPKRKEHPGLRKLLSPLRQIFYAGSLNMQSKVPGTRTDVSKEAWDEIADLLQAVEVEYSKNIGFYQIEGEPLDYEKIKVVLPTFLSYFCSGPLSYQEQEMERIMRTFVHFEKTIYNSMGVYPQDFVAYYEHLDSLMNKKLNKAIYYAHPDRWKAFTDACLAKGLDDPKDWVAEAPEEIHAYAQLMQDPGYLIVVKTEDIDDEQFTRAKFRIISDLLSSQRLPADGLIFYTKENPLLEKPVFKIEEDTYLLFFQKHILDAAYKLLFNFCKKEPGQVTKHRDTLLETKTAEIFEKFFKNGAFIYKGYYVDGKAEQDILILHRGLALIIECKATNFREPLRDPLRAYTRLKTDFDANVQYGYNQTYRVKSRFMAGQPFNLTDKNGNMLYKVNPKRYPDVFSVVVTLSRFGMIETDLGAMLSINDDDQYPWAVNIDDLEAILLVLAKENKHRAGRLKDYLTHRENYHNHLICDDELELFGLFLTNRQQYEKMSAAEDYVVLEPGYTAPVEKAYREGLGFENERYYEEKISRKIGFMYES</sequence>
<gene>
    <name evidence="1" type="ORF">IDJ77_04085</name>
</gene>
<protein>
    <recommendedName>
        <fullName evidence="3">NERD domain-containing protein</fullName>
    </recommendedName>
</protein>
<keyword evidence="2" id="KW-1185">Reference proteome</keyword>
<proteinExistence type="predicted"/>
<name>A0ABR7WKX7_9SPHI</name>
<dbReference type="RefSeq" id="WP_191187655.1">
    <property type="nucleotide sequence ID" value="NZ_JACWMY010000002.1"/>
</dbReference>
<evidence type="ECO:0008006" key="3">
    <source>
        <dbReference type="Google" id="ProtNLM"/>
    </source>
</evidence>
<dbReference type="Proteomes" id="UP000606600">
    <property type="component" value="Unassembled WGS sequence"/>
</dbReference>
<dbReference type="EMBL" id="JACWMY010000002">
    <property type="protein sequence ID" value="MBD1362981.1"/>
    <property type="molecule type" value="Genomic_DNA"/>
</dbReference>
<accession>A0ABR7WKX7</accession>